<dbReference type="Gene3D" id="3.30.2140.20">
    <property type="match status" value="1"/>
</dbReference>
<organism evidence="2 3">
    <name type="scientific">Neohortaea acidophila</name>
    <dbReference type="NCBI Taxonomy" id="245834"/>
    <lineage>
        <taxon>Eukaryota</taxon>
        <taxon>Fungi</taxon>
        <taxon>Dikarya</taxon>
        <taxon>Ascomycota</taxon>
        <taxon>Pezizomycotina</taxon>
        <taxon>Dothideomycetes</taxon>
        <taxon>Dothideomycetidae</taxon>
        <taxon>Mycosphaerellales</taxon>
        <taxon>Teratosphaeriaceae</taxon>
        <taxon>Neohortaea</taxon>
    </lineage>
</organism>
<reference evidence="2" key="1">
    <citation type="journal article" date="2020" name="Stud. Mycol.">
        <title>101 Dothideomycetes genomes: a test case for predicting lifestyles and emergence of pathogens.</title>
        <authorList>
            <person name="Haridas S."/>
            <person name="Albert R."/>
            <person name="Binder M."/>
            <person name="Bloem J."/>
            <person name="Labutti K."/>
            <person name="Salamov A."/>
            <person name="Andreopoulos B."/>
            <person name="Baker S."/>
            <person name="Barry K."/>
            <person name="Bills G."/>
            <person name="Bluhm B."/>
            <person name="Cannon C."/>
            <person name="Castanera R."/>
            <person name="Culley D."/>
            <person name="Daum C."/>
            <person name="Ezra D."/>
            <person name="Gonzalez J."/>
            <person name="Henrissat B."/>
            <person name="Kuo A."/>
            <person name="Liang C."/>
            <person name="Lipzen A."/>
            <person name="Lutzoni F."/>
            <person name="Magnuson J."/>
            <person name="Mondo S."/>
            <person name="Nolan M."/>
            <person name="Ohm R."/>
            <person name="Pangilinan J."/>
            <person name="Park H.-J."/>
            <person name="Ramirez L."/>
            <person name="Alfaro M."/>
            <person name="Sun H."/>
            <person name="Tritt A."/>
            <person name="Yoshinaga Y."/>
            <person name="Zwiers L.-H."/>
            <person name="Turgeon B."/>
            <person name="Goodwin S."/>
            <person name="Spatafora J."/>
            <person name="Crous P."/>
            <person name="Grigoriev I."/>
        </authorList>
    </citation>
    <scope>NUCLEOTIDE SEQUENCE</scope>
    <source>
        <strain evidence="2">CBS 113389</strain>
    </source>
</reference>
<accession>A0A6A6PGM1</accession>
<evidence type="ECO:0000256" key="1">
    <source>
        <dbReference type="ARBA" id="ARBA00006547"/>
    </source>
</evidence>
<evidence type="ECO:0000313" key="2">
    <source>
        <dbReference type="EMBL" id="KAF2479122.1"/>
    </source>
</evidence>
<dbReference type="InterPro" id="IPR053710">
    <property type="entry name" value="Arylamine_NAT_domain_sf"/>
</dbReference>
<name>A0A6A6PGM1_9PEZI</name>
<dbReference type="Proteomes" id="UP000799767">
    <property type="component" value="Unassembled WGS sequence"/>
</dbReference>
<gene>
    <name evidence="2" type="ORF">BDY17DRAFT_257982</name>
</gene>
<dbReference type="SUPFAM" id="SSF54001">
    <property type="entry name" value="Cysteine proteinases"/>
    <property type="match status" value="1"/>
</dbReference>
<dbReference type="Pfam" id="PF00797">
    <property type="entry name" value="Acetyltransf_2"/>
    <property type="match status" value="1"/>
</dbReference>
<dbReference type="InterPro" id="IPR001447">
    <property type="entry name" value="Arylamine_N-AcTrfase"/>
</dbReference>
<dbReference type="GeneID" id="54472734"/>
<dbReference type="PANTHER" id="PTHR11786:SF0">
    <property type="entry name" value="ARYLAMINE N-ACETYLTRANSFERASE 4-RELATED"/>
    <property type="match status" value="1"/>
</dbReference>
<dbReference type="GO" id="GO:0016407">
    <property type="term" value="F:acetyltransferase activity"/>
    <property type="evidence" value="ECO:0007669"/>
    <property type="project" value="InterPro"/>
</dbReference>
<dbReference type="RefSeq" id="XP_033585692.1">
    <property type="nucleotide sequence ID" value="XM_033731732.1"/>
</dbReference>
<protein>
    <submittedName>
        <fullName evidence="2">Uncharacterized protein</fullName>
    </submittedName>
</protein>
<evidence type="ECO:0000313" key="3">
    <source>
        <dbReference type="Proteomes" id="UP000799767"/>
    </source>
</evidence>
<sequence length="316" mass="35915">MASAYTPDQISHFLSHIQLPPKYHPTKHPTHDLAFLTALHTHTISTIPYENLTLHYSATRTVTLDPQRLFQKIVLDGRGRGGYCMENSLLFNHMLRGLGFHAYTVGVRIRHRTDGVPQGNYIGWVHIVNIVTLPDSTRWMLDVGFGGDGATVPVPLVENQPTPNIGTQEIRLARDFLPDQTLRDDPARQMWIYQYRNAADREWNSFYAFSELVEFLPADFHVMNWYTGSAAESFQTFTTLVVKFLRRAGEDGEGEVYGKRMLVNGVVKENLGGRTKVVKECVSEAERVQALREWFGIELTAEERDSIRGHVTELKG</sequence>
<dbReference type="OrthoDB" id="10260017at2759"/>
<dbReference type="AlphaFoldDB" id="A0A6A6PGM1"/>
<dbReference type="EMBL" id="MU001642">
    <property type="protein sequence ID" value="KAF2479122.1"/>
    <property type="molecule type" value="Genomic_DNA"/>
</dbReference>
<comment type="similarity">
    <text evidence="1">Belongs to the arylamine N-acetyltransferase family.</text>
</comment>
<proteinExistence type="inferred from homology"/>
<dbReference type="PANTHER" id="PTHR11786">
    <property type="entry name" value="N-HYDROXYARYLAMINE O-ACETYLTRANSFERASE"/>
    <property type="match status" value="1"/>
</dbReference>
<keyword evidence="3" id="KW-1185">Reference proteome</keyword>
<dbReference type="InterPro" id="IPR038765">
    <property type="entry name" value="Papain-like_cys_pep_sf"/>
</dbReference>